<dbReference type="GO" id="GO:0005829">
    <property type="term" value="C:cytosol"/>
    <property type="evidence" value="ECO:0007669"/>
    <property type="project" value="TreeGrafter"/>
</dbReference>
<reference evidence="4 5" key="1">
    <citation type="journal article" date="2011" name="Stand. Genomic Sci.">
        <title>Non-contiguous finished genome sequence and contextual data of the filamentous soil bacterium Ktedonobacter racemifer type strain (SOSP1-21).</title>
        <authorList>
            <person name="Chang Y.J."/>
            <person name="Land M."/>
            <person name="Hauser L."/>
            <person name="Chertkov O."/>
            <person name="Del Rio T.G."/>
            <person name="Nolan M."/>
            <person name="Copeland A."/>
            <person name="Tice H."/>
            <person name="Cheng J.F."/>
            <person name="Lucas S."/>
            <person name="Han C."/>
            <person name="Goodwin L."/>
            <person name="Pitluck S."/>
            <person name="Ivanova N."/>
            <person name="Ovchinikova G."/>
            <person name="Pati A."/>
            <person name="Chen A."/>
            <person name="Palaniappan K."/>
            <person name="Mavromatis K."/>
            <person name="Liolios K."/>
            <person name="Brettin T."/>
            <person name="Fiebig A."/>
            <person name="Rohde M."/>
            <person name="Abt B."/>
            <person name="Goker M."/>
            <person name="Detter J.C."/>
            <person name="Woyke T."/>
            <person name="Bristow J."/>
            <person name="Eisen J.A."/>
            <person name="Markowitz V."/>
            <person name="Hugenholtz P."/>
            <person name="Kyrpides N.C."/>
            <person name="Klenk H.P."/>
            <person name="Lapidus A."/>
        </authorList>
    </citation>
    <scope>NUCLEOTIDE SEQUENCE [LARGE SCALE GENOMIC DNA]</scope>
    <source>
        <strain evidence="5">DSM 44963</strain>
    </source>
</reference>
<dbReference type="InterPro" id="IPR007551">
    <property type="entry name" value="YajQ/Smlt4090-like"/>
</dbReference>
<dbReference type="STRING" id="485913.Krac_12358"/>
<evidence type="ECO:0000313" key="5">
    <source>
        <dbReference type="Proteomes" id="UP000004508"/>
    </source>
</evidence>
<dbReference type="FunCoup" id="D6TGL3">
    <property type="interactions" value="180"/>
</dbReference>
<dbReference type="EMBL" id="ADVG01000001">
    <property type="protein sequence ID" value="EFH90725.1"/>
    <property type="molecule type" value="Genomic_DNA"/>
</dbReference>
<dbReference type="GO" id="GO:0000166">
    <property type="term" value="F:nucleotide binding"/>
    <property type="evidence" value="ECO:0007669"/>
    <property type="project" value="UniProtKB-UniRule"/>
</dbReference>
<dbReference type="SUPFAM" id="SSF89963">
    <property type="entry name" value="YajQ-like"/>
    <property type="match status" value="2"/>
</dbReference>
<evidence type="ECO:0000313" key="4">
    <source>
        <dbReference type="EMBL" id="EFH90725.1"/>
    </source>
</evidence>
<dbReference type="InterPro" id="IPR035570">
    <property type="entry name" value="UPF0234_N"/>
</dbReference>
<dbReference type="Gene3D" id="3.30.70.860">
    <property type="match status" value="1"/>
</dbReference>
<comment type="similarity">
    <text evidence="2 3">Belongs to the YajQ family.</text>
</comment>
<dbReference type="InterPro" id="IPR035571">
    <property type="entry name" value="UPF0234-like_C"/>
</dbReference>
<dbReference type="PANTHER" id="PTHR30476:SF0">
    <property type="entry name" value="UPF0234 PROTEIN YAJQ"/>
    <property type="match status" value="1"/>
</dbReference>
<comment type="caution">
    <text evidence="4">The sequence shown here is derived from an EMBL/GenBank/DDBJ whole genome shotgun (WGS) entry which is preliminary data.</text>
</comment>
<dbReference type="Proteomes" id="UP000004508">
    <property type="component" value="Unassembled WGS sequence"/>
</dbReference>
<keyword evidence="5" id="KW-1185">Reference proteome</keyword>
<comment type="function">
    <text evidence="3">Nucleotide-binding protein.</text>
</comment>
<dbReference type="PANTHER" id="PTHR30476">
    <property type="entry name" value="UPF0234 PROTEIN YAJQ"/>
    <property type="match status" value="1"/>
</dbReference>
<dbReference type="Pfam" id="PF04461">
    <property type="entry name" value="YajQ"/>
    <property type="match status" value="1"/>
</dbReference>
<evidence type="ECO:0000256" key="2">
    <source>
        <dbReference type="ARBA" id="ARBA00093450"/>
    </source>
</evidence>
<evidence type="ECO:0000256" key="3">
    <source>
        <dbReference type="HAMAP-Rule" id="MF_00632"/>
    </source>
</evidence>
<dbReference type="NCBIfam" id="NF003819">
    <property type="entry name" value="PRK05412.1"/>
    <property type="match status" value="1"/>
</dbReference>
<dbReference type="eggNOG" id="COG1666">
    <property type="taxonomic scope" value="Bacteria"/>
</dbReference>
<dbReference type="HAMAP" id="MF_00632">
    <property type="entry name" value="UPF0234"/>
    <property type="match status" value="1"/>
</dbReference>
<organism evidence="4 5">
    <name type="scientific">Ktedonobacter racemifer DSM 44963</name>
    <dbReference type="NCBI Taxonomy" id="485913"/>
    <lineage>
        <taxon>Bacteria</taxon>
        <taxon>Bacillati</taxon>
        <taxon>Chloroflexota</taxon>
        <taxon>Ktedonobacteria</taxon>
        <taxon>Ktedonobacterales</taxon>
        <taxon>Ktedonobacteraceae</taxon>
        <taxon>Ktedonobacter</taxon>
    </lineage>
</organism>
<gene>
    <name evidence="4" type="ORF">Krac_12358</name>
</gene>
<protein>
    <recommendedName>
        <fullName evidence="3">Nucleotide-binding protein Krac_12358</fullName>
    </recommendedName>
</protein>
<sequence>MIGKMVYNAPETCVTHRCRISGVVRGDSLRTTPLTRNNLHMGIASITEGEDFMAAECSFDIVSEYDEQELVNAIDQARREVQTRFDLKDTKTEIAQTKDTIVINTESTLTLKGVRDILESKAVRRGLSLKIFKPGKEEDAASGRVRQVIELQQGIAQDLAKSITKTIRDKYPKVKPQIQGEAIRVSAKSRDELQAVIALLKEKDLPVPLQFINYRS</sequence>
<keyword evidence="1 3" id="KW-0547">Nucleotide-binding</keyword>
<dbReference type="InParanoid" id="D6TGL3"/>
<evidence type="ECO:0000256" key="1">
    <source>
        <dbReference type="ARBA" id="ARBA00022741"/>
    </source>
</evidence>
<accession>D6TGL3</accession>
<dbReference type="InterPro" id="IPR036183">
    <property type="entry name" value="YajQ-like_sf"/>
</dbReference>
<proteinExistence type="inferred from homology"/>
<dbReference type="CDD" id="cd11740">
    <property type="entry name" value="YajQ_like"/>
    <property type="match status" value="1"/>
</dbReference>
<dbReference type="AlphaFoldDB" id="D6TGL3"/>
<dbReference type="Gene3D" id="3.30.70.990">
    <property type="entry name" value="YajQ-like, domain 2"/>
    <property type="match status" value="1"/>
</dbReference>
<name>D6TGL3_KTERA</name>